<keyword evidence="1" id="KW-1133">Transmembrane helix</keyword>
<dbReference type="InterPro" id="IPR022742">
    <property type="entry name" value="Hydrolase_4"/>
</dbReference>
<dbReference type="AlphaFoldDB" id="A9WF52"/>
<accession>A9WF52</accession>
<dbReference type="KEGG" id="cau:Caur_2155"/>
<dbReference type="HOGENOM" id="CLU_029375_2_1_0"/>
<dbReference type="Proteomes" id="UP000002008">
    <property type="component" value="Chromosome"/>
</dbReference>
<protein>
    <submittedName>
        <fullName evidence="3">Hydrolase with alpha/beta fold</fullName>
    </submittedName>
</protein>
<dbReference type="PANTHER" id="PTHR12277:SF81">
    <property type="entry name" value="PROTEIN ABHD13"/>
    <property type="match status" value="1"/>
</dbReference>
<dbReference type="EMBL" id="CP000909">
    <property type="protein sequence ID" value="ABY35367.1"/>
    <property type="molecule type" value="Genomic_DNA"/>
</dbReference>
<keyword evidence="1" id="KW-0812">Transmembrane</keyword>
<reference evidence="4" key="1">
    <citation type="journal article" date="2011" name="BMC Genomics">
        <title>Complete genome sequence of the filamentous anoxygenic phototrophic bacterium Chloroflexus aurantiacus.</title>
        <authorList>
            <person name="Tang K.H."/>
            <person name="Barry K."/>
            <person name="Chertkov O."/>
            <person name="Dalin E."/>
            <person name="Han C.S."/>
            <person name="Hauser L.J."/>
            <person name="Honchak B.M."/>
            <person name="Karbach L.E."/>
            <person name="Land M.L."/>
            <person name="Lapidus A."/>
            <person name="Larimer F.W."/>
            <person name="Mikhailova N."/>
            <person name="Pitluck S."/>
            <person name="Pierson B.K."/>
            <person name="Blankenship R.E."/>
        </authorList>
    </citation>
    <scope>NUCLEOTIDE SEQUENCE [LARGE SCALE GENOMIC DNA]</scope>
    <source>
        <strain evidence="4">ATCC 29366 / DSM 635 / J-10-fl</strain>
    </source>
</reference>
<evidence type="ECO:0000256" key="1">
    <source>
        <dbReference type="SAM" id="Phobius"/>
    </source>
</evidence>
<dbReference type="InParanoid" id="A9WF52"/>
<dbReference type="SUPFAM" id="SSF53474">
    <property type="entry name" value="alpha/beta-Hydrolases"/>
    <property type="match status" value="1"/>
</dbReference>
<keyword evidence="4" id="KW-1185">Reference proteome</keyword>
<dbReference type="PATRIC" id="fig|324602.8.peg.2442"/>
<dbReference type="PANTHER" id="PTHR12277">
    <property type="entry name" value="ALPHA/BETA HYDROLASE DOMAIN-CONTAINING PROTEIN"/>
    <property type="match status" value="1"/>
</dbReference>
<dbReference type="Pfam" id="PF12146">
    <property type="entry name" value="Hydrolase_4"/>
    <property type="match status" value="1"/>
</dbReference>
<evidence type="ECO:0000313" key="4">
    <source>
        <dbReference type="Proteomes" id="UP000002008"/>
    </source>
</evidence>
<feature type="domain" description="Serine aminopeptidase S33" evidence="2">
    <location>
        <begin position="70"/>
        <end position="191"/>
    </location>
</feature>
<dbReference type="InterPro" id="IPR029058">
    <property type="entry name" value="AB_hydrolase_fold"/>
</dbReference>
<keyword evidence="1" id="KW-0472">Membrane</keyword>
<sequence length="267" mass="30158">MLPTILRLITILVPGYAAICGVIYTFQERLIFFPDRDPPGTHYEFGIPVEEVLIPVEGAQLHALWFRRSQAKGVILYFHGNAGSLRTWGEVAPELVQYGYEMVMVDYRGYGQSTGTIQSEAELHADAAAVYEWVRQRYPEEQIVLYGRSLGSGLATRLAAVYQPALLILESPFYSVEAIARRQFPWVPPFLLKYPLRSHEWIGQVRCPVVIIHGTNDSVVPFADGERLAREVRAPLAFYPIVGGDHNNLMTFSMYHHAIQVALKELP</sequence>
<keyword evidence="3" id="KW-0378">Hydrolase</keyword>
<dbReference type="ESTHER" id="chlau-q3e3n4">
    <property type="family name" value="ABHD13-BEM46"/>
</dbReference>
<organism evidence="3 4">
    <name type="scientific">Chloroflexus aurantiacus (strain ATCC 29366 / DSM 635 / J-10-fl)</name>
    <dbReference type="NCBI Taxonomy" id="324602"/>
    <lineage>
        <taxon>Bacteria</taxon>
        <taxon>Bacillati</taxon>
        <taxon>Chloroflexota</taxon>
        <taxon>Chloroflexia</taxon>
        <taxon>Chloroflexales</taxon>
        <taxon>Chloroflexineae</taxon>
        <taxon>Chloroflexaceae</taxon>
        <taxon>Chloroflexus</taxon>
    </lineage>
</organism>
<feature type="transmembrane region" description="Helical" evidence="1">
    <location>
        <begin position="6"/>
        <end position="26"/>
    </location>
</feature>
<dbReference type="Gene3D" id="3.40.50.1820">
    <property type="entry name" value="alpha/beta hydrolase"/>
    <property type="match status" value="1"/>
</dbReference>
<dbReference type="EnsemblBacteria" id="ABY35367">
    <property type="protein sequence ID" value="ABY35367"/>
    <property type="gene ID" value="Caur_2155"/>
</dbReference>
<dbReference type="RefSeq" id="WP_012258021.1">
    <property type="nucleotide sequence ID" value="NC_010175.1"/>
</dbReference>
<evidence type="ECO:0000259" key="2">
    <source>
        <dbReference type="Pfam" id="PF12146"/>
    </source>
</evidence>
<name>A9WF52_CHLAA</name>
<proteinExistence type="predicted"/>
<evidence type="ECO:0000313" key="3">
    <source>
        <dbReference type="EMBL" id="ABY35367.1"/>
    </source>
</evidence>
<dbReference type="eggNOG" id="COG1073">
    <property type="taxonomic scope" value="Bacteria"/>
</dbReference>
<dbReference type="GO" id="GO:0016787">
    <property type="term" value="F:hydrolase activity"/>
    <property type="evidence" value="ECO:0007669"/>
    <property type="project" value="UniProtKB-KW"/>
</dbReference>
<gene>
    <name evidence="3" type="ordered locus">Caur_2155</name>
</gene>